<dbReference type="PRINTS" id="PR00133">
    <property type="entry name" value="GLHYDRLASE3"/>
</dbReference>
<name>A0A0X8GYM9_9FIRM</name>
<dbReference type="SUPFAM" id="SSF52279">
    <property type="entry name" value="Beta-D-glucan exohydrolase, C-terminal domain"/>
    <property type="match status" value="1"/>
</dbReference>
<dbReference type="PANTHER" id="PTHR42715:SF10">
    <property type="entry name" value="BETA-GLUCOSIDASE"/>
    <property type="match status" value="1"/>
</dbReference>
<dbReference type="Gene3D" id="2.60.40.10">
    <property type="entry name" value="Immunoglobulins"/>
    <property type="match status" value="1"/>
</dbReference>
<evidence type="ECO:0000313" key="6">
    <source>
        <dbReference type="EMBL" id="AMC92827.1"/>
    </source>
</evidence>
<dbReference type="Gene3D" id="3.20.20.300">
    <property type="entry name" value="Glycoside hydrolase, family 3, N-terminal domain"/>
    <property type="match status" value="1"/>
</dbReference>
<evidence type="ECO:0000256" key="2">
    <source>
        <dbReference type="ARBA" id="ARBA00022801"/>
    </source>
</evidence>
<dbReference type="Proteomes" id="UP000063781">
    <property type="component" value="Chromosome"/>
</dbReference>
<evidence type="ECO:0000256" key="1">
    <source>
        <dbReference type="ARBA" id="ARBA00005336"/>
    </source>
</evidence>
<dbReference type="GO" id="GO:0004553">
    <property type="term" value="F:hydrolase activity, hydrolyzing O-glycosyl compounds"/>
    <property type="evidence" value="ECO:0007669"/>
    <property type="project" value="InterPro"/>
</dbReference>
<keyword evidence="4" id="KW-0472">Membrane</keyword>
<feature type="transmembrane region" description="Helical" evidence="4">
    <location>
        <begin position="93"/>
        <end position="111"/>
    </location>
</feature>
<evidence type="ECO:0000256" key="3">
    <source>
        <dbReference type="SAM" id="MobiDB-lite"/>
    </source>
</evidence>
<dbReference type="InterPro" id="IPR001764">
    <property type="entry name" value="Glyco_hydro_3_N"/>
</dbReference>
<sequence>MNFKEYFEQRKQRKARIVDEVKRAKALEKTNKEALNALSKDEKASRIKQEKIARKHAKNAHKQDLKAMERKEKRTQKKEDKIYKKVYNRPRRALKWGVVVIIFAFITVQYGPTINNLYRAVTSKDVSANTSTPEAIAARLHGEKVSEEIVEEGIVLLKNEDHSLPFSSTDKVNVFGTAAHEIRYGGGGSGASNDTHAIDLFEAFDQVGLEYNKDLADFYKEKSSGGSSGSGLFEVVKGLLGKTSIDEPTIDHLSDEVLTQAKAYSNKAVIVISSSGTEASDFSLDQLKLSDNRRALIEKVAENFSDVTIIINAGNAIELGFIEEYDTIKSAVWIGTPGPFGTRALANILMGNINPSGRLTSTYAYDPSSSPASVNFGDFQYDNTKFAFINYEEGIYVGYRFYETYYLGNEEGYAKAVQYPFGYGLSYTNFDWNIVSTDLNKDTITVNVEVVNTGDVAGKDVVQAYYSAPYYEGGIEKSAINLVTYGKTQTLEPGARETLTLTFDVRDMASYDMNDLEAYVLEHGLYTIKLGRNVHDIAQSVEYTVEETVVYQTDKDTQVAYENRFEYANGALTYLSRNDWENTFPTLDNLNTTASDILLEALSAPRVAPEGSKNETFGEDHGLKLEDLKGLDYDDETWDLFLSQFTANELIELVTNGAYKTVGIERLGVPQTLLMDGPAGFSYFFGSLDTAGYPSEILVSSTWNQELAYTMGEAIGREGVAYGIQGWYAPAMNLHRTAQGGRNFEYFSEDPILSGYTSANMTKGSEDQGVIVFMKHFMMNDQETNARSGITVWSNEQAIRELYLKPFEITVKEGGATGAMSSFSLIGTTWAGANTNLLQDILREEWGFVGMVSSDAVFGFMKAEDAIISGNDLMLDILTPKLQERSLKKSFKSNPELYGTGLKQSAHNIFYAILQTYIFD</sequence>
<gene>
    <name evidence="6" type="ORF">AOC36_02150</name>
</gene>
<dbReference type="Gene3D" id="3.40.50.1700">
    <property type="entry name" value="Glycoside hydrolase family 3 C-terminal domain"/>
    <property type="match status" value="1"/>
</dbReference>
<keyword evidence="4" id="KW-1133">Transmembrane helix</keyword>
<dbReference type="EMBL" id="CP013213">
    <property type="protein sequence ID" value="AMC92827.1"/>
    <property type="molecule type" value="Genomic_DNA"/>
</dbReference>
<dbReference type="InterPro" id="IPR013783">
    <property type="entry name" value="Ig-like_fold"/>
</dbReference>
<dbReference type="InterPro" id="IPR026891">
    <property type="entry name" value="Fn3-like"/>
</dbReference>
<dbReference type="RefSeq" id="WP_067630765.1">
    <property type="nucleotide sequence ID" value="NZ_CP013213.1"/>
</dbReference>
<dbReference type="InterPro" id="IPR017853">
    <property type="entry name" value="GH"/>
</dbReference>
<dbReference type="STRING" id="1514105.AOC36_02150"/>
<dbReference type="Pfam" id="PF01915">
    <property type="entry name" value="Glyco_hydro_3_C"/>
    <property type="match status" value="1"/>
</dbReference>
<feature type="compositionally biased region" description="Basic and acidic residues" evidence="3">
    <location>
        <begin position="61"/>
        <end position="78"/>
    </location>
</feature>
<dbReference type="InterPro" id="IPR002772">
    <property type="entry name" value="Glyco_hydro_3_C"/>
</dbReference>
<dbReference type="KEGG" id="erl:AOC36_02150"/>
<accession>A0A0X8GYM9</accession>
<evidence type="ECO:0000259" key="5">
    <source>
        <dbReference type="SMART" id="SM01217"/>
    </source>
</evidence>
<keyword evidence="4" id="KW-0812">Transmembrane</keyword>
<keyword evidence="7" id="KW-1185">Reference proteome</keyword>
<feature type="domain" description="Fibronectin type III-like" evidence="5">
    <location>
        <begin position="460"/>
        <end position="534"/>
    </location>
</feature>
<dbReference type="InterPro" id="IPR036881">
    <property type="entry name" value="Glyco_hydro_3_C_sf"/>
</dbReference>
<dbReference type="GO" id="GO:0005975">
    <property type="term" value="P:carbohydrate metabolic process"/>
    <property type="evidence" value="ECO:0007669"/>
    <property type="project" value="InterPro"/>
</dbReference>
<dbReference type="OrthoDB" id="9805821at2"/>
<evidence type="ECO:0000313" key="7">
    <source>
        <dbReference type="Proteomes" id="UP000063781"/>
    </source>
</evidence>
<proteinExistence type="inferred from homology"/>
<dbReference type="Pfam" id="PF00933">
    <property type="entry name" value="Glyco_hydro_3"/>
    <property type="match status" value="1"/>
</dbReference>
<dbReference type="Pfam" id="PF14310">
    <property type="entry name" value="Fn3-like"/>
    <property type="match status" value="1"/>
</dbReference>
<organism evidence="6 7">
    <name type="scientific">Erysipelothrix larvae</name>
    <dbReference type="NCBI Taxonomy" id="1514105"/>
    <lineage>
        <taxon>Bacteria</taxon>
        <taxon>Bacillati</taxon>
        <taxon>Bacillota</taxon>
        <taxon>Erysipelotrichia</taxon>
        <taxon>Erysipelotrichales</taxon>
        <taxon>Erysipelotrichaceae</taxon>
        <taxon>Erysipelothrix</taxon>
    </lineage>
</organism>
<comment type="similarity">
    <text evidence="1">Belongs to the glycosyl hydrolase 3 family.</text>
</comment>
<evidence type="ECO:0000256" key="4">
    <source>
        <dbReference type="SAM" id="Phobius"/>
    </source>
</evidence>
<dbReference type="InterPro" id="IPR036962">
    <property type="entry name" value="Glyco_hydro_3_N_sf"/>
</dbReference>
<dbReference type="SMART" id="SM01217">
    <property type="entry name" value="Fn3_like"/>
    <property type="match status" value="1"/>
</dbReference>
<protein>
    <recommendedName>
        <fullName evidence="5">Fibronectin type III-like domain-containing protein</fullName>
    </recommendedName>
</protein>
<keyword evidence="2" id="KW-0378">Hydrolase</keyword>
<feature type="region of interest" description="Disordered" evidence="3">
    <location>
        <begin position="58"/>
        <end position="78"/>
    </location>
</feature>
<reference evidence="6 7" key="1">
    <citation type="submission" date="2015-10" db="EMBL/GenBank/DDBJ databases">
        <title>Erysipelothrix larvae sp. LV19 isolated from the larval gut of the rhinoceros beetle, Trypoxylus dichotomus.</title>
        <authorList>
            <person name="Lim S."/>
            <person name="Kim B.-C."/>
        </authorList>
    </citation>
    <scope>NUCLEOTIDE SEQUENCE [LARGE SCALE GENOMIC DNA]</scope>
    <source>
        <strain evidence="6 7">LV19</strain>
    </source>
</reference>
<dbReference type="SUPFAM" id="SSF51445">
    <property type="entry name" value="(Trans)glycosidases"/>
    <property type="match status" value="1"/>
</dbReference>
<dbReference type="InterPro" id="IPR050288">
    <property type="entry name" value="Cellulose_deg_GH3"/>
</dbReference>
<dbReference type="AlphaFoldDB" id="A0A0X8GYM9"/>
<dbReference type="PANTHER" id="PTHR42715">
    <property type="entry name" value="BETA-GLUCOSIDASE"/>
    <property type="match status" value="1"/>
</dbReference>